<proteinExistence type="predicted"/>
<keyword evidence="1" id="KW-0732">Signal</keyword>
<dbReference type="EMBL" id="BGPR01002874">
    <property type="protein sequence ID" value="GBM80320.1"/>
    <property type="molecule type" value="Genomic_DNA"/>
</dbReference>
<organism evidence="2 3">
    <name type="scientific">Araneus ventricosus</name>
    <name type="common">Orbweaver spider</name>
    <name type="synonym">Epeira ventricosa</name>
    <dbReference type="NCBI Taxonomy" id="182803"/>
    <lineage>
        <taxon>Eukaryota</taxon>
        <taxon>Metazoa</taxon>
        <taxon>Ecdysozoa</taxon>
        <taxon>Arthropoda</taxon>
        <taxon>Chelicerata</taxon>
        <taxon>Arachnida</taxon>
        <taxon>Araneae</taxon>
        <taxon>Araneomorphae</taxon>
        <taxon>Entelegynae</taxon>
        <taxon>Araneoidea</taxon>
        <taxon>Araneidae</taxon>
        <taxon>Araneus</taxon>
    </lineage>
</organism>
<dbReference type="AlphaFoldDB" id="A0A4Y2IRM4"/>
<evidence type="ECO:0000256" key="1">
    <source>
        <dbReference type="SAM" id="SignalP"/>
    </source>
</evidence>
<reference evidence="2 3" key="1">
    <citation type="journal article" date="2019" name="Sci. Rep.">
        <title>Orb-weaving spider Araneus ventricosus genome elucidates the spidroin gene catalogue.</title>
        <authorList>
            <person name="Kono N."/>
            <person name="Nakamura H."/>
            <person name="Ohtoshi R."/>
            <person name="Moran D.A.P."/>
            <person name="Shinohara A."/>
            <person name="Yoshida Y."/>
            <person name="Fujiwara M."/>
            <person name="Mori M."/>
            <person name="Tomita M."/>
            <person name="Arakawa K."/>
        </authorList>
    </citation>
    <scope>NUCLEOTIDE SEQUENCE [LARGE SCALE GENOMIC DNA]</scope>
</reference>
<evidence type="ECO:0008006" key="4">
    <source>
        <dbReference type="Google" id="ProtNLM"/>
    </source>
</evidence>
<protein>
    <recommendedName>
        <fullName evidence="4">DUF19 domain-containing protein</fullName>
    </recommendedName>
</protein>
<gene>
    <name evidence="2" type="ORF">AVEN_188243_1</name>
</gene>
<feature type="chain" id="PRO_5021277350" description="DUF19 domain-containing protein" evidence="1">
    <location>
        <begin position="22"/>
        <end position="149"/>
    </location>
</feature>
<comment type="caution">
    <text evidence="2">The sequence shown here is derived from an EMBL/GenBank/DDBJ whole genome shotgun (WGS) entry which is preliminary data.</text>
</comment>
<evidence type="ECO:0000313" key="2">
    <source>
        <dbReference type="EMBL" id="GBM80320.1"/>
    </source>
</evidence>
<dbReference type="Proteomes" id="UP000499080">
    <property type="component" value="Unassembled WGS sequence"/>
</dbReference>
<accession>A0A4Y2IRM4</accession>
<keyword evidence="3" id="KW-1185">Reference proteome</keyword>
<feature type="signal peptide" evidence="1">
    <location>
        <begin position="1"/>
        <end position="21"/>
    </location>
</feature>
<evidence type="ECO:0000313" key="3">
    <source>
        <dbReference type="Proteomes" id="UP000499080"/>
    </source>
</evidence>
<name>A0A4Y2IRM4_ARAVE</name>
<sequence length="149" mass="17249">MESKFRTVVLCVLGLFVIVQALPSEPEDVAKYVKCVTYADCLSDGRQKIIECINNLKPEEVKAVYQTIQDYYEWKSNNFYDIVREYCKIDDAEKPNAYERTFAGIFTYQQKVCAVGSKKGECSRIKKLINVKELKPNEILNDFKWIIAP</sequence>
<dbReference type="OrthoDB" id="6088000at2759"/>